<dbReference type="OrthoDB" id="6586670at2"/>
<evidence type="ECO:0000313" key="2">
    <source>
        <dbReference type="EMBL" id="KRL05456.1"/>
    </source>
</evidence>
<dbReference type="Pfam" id="PF06998">
    <property type="entry name" value="DUF1307"/>
    <property type="match status" value="1"/>
</dbReference>
<dbReference type="EMBL" id="AZEH01000025">
    <property type="protein sequence ID" value="KRL05456.1"/>
    <property type="molecule type" value="Genomic_DNA"/>
</dbReference>
<dbReference type="SUPFAM" id="SSF160704">
    <property type="entry name" value="YehR-like"/>
    <property type="match status" value="1"/>
</dbReference>
<dbReference type="Gene3D" id="3.30.1830.10">
    <property type="entry name" value="YehR-like"/>
    <property type="match status" value="1"/>
</dbReference>
<dbReference type="PATRIC" id="fig|1423777.3.peg.894"/>
<evidence type="ECO:0000313" key="3">
    <source>
        <dbReference type="Proteomes" id="UP000051686"/>
    </source>
</evidence>
<dbReference type="InterPro" id="IPR036699">
    <property type="entry name" value="YehR-like_sf"/>
</dbReference>
<reference evidence="2 3" key="1">
    <citation type="journal article" date="2015" name="Genome Announc.">
        <title>Expanding the biotechnology potential of lactobacilli through comparative genomics of 213 strains and associated genera.</title>
        <authorList>
            <person name="Sun Z."/>
            <person name="Harris H.M."/>
            <person name="McCann A."/>
            <person name="Guo C."/>
            <person name="Argimon S."/>
            <person name="Zhang W."/>
            <person name="Yang X."/>
            <person name="Jeffery I.B."/>
            <person name="Cooney J.C."/>
            <person name="Kagawa T.F."/>
            <person name="Liu W."/>
            <person name="Song Y."/>
            <person name="Salvetti E."/>
            <person name="Wrobel A."/>
            <person name="Rasinkangas P."/>
            <person name="Parkhill J."/>
            <person name="Rea M.C."/>
            <person name="O'Sullivan O."/>
            <person name="Ritari J."/>
            <person name="Douillard F.P."/>
            <person name="Paul Ross R."/>
            <person name="Yang R."/>
            <person name="Briner A.E."/>
            <person name="Felis G.E."/>
            <person name="de Vos W.M."/>
            <person name="Barrangou R."/>
            <person name="Klaenhammer T.R."/>
            <person name="Caufield P.W."/>
            <person name="Cui Y."/>
            <person name="Zhang H."/>
            <person name="O'Toole P.W."/>
        </authorList>
    </citation>
    <scope>NUCLEOTIDE SEQUENCE [LARGE SCALE GENOMIC DNA]</scope>
    <source>
        <strain evidence="2 3">DSM 19972</strain>
    </source>
</reference>
<dbReference type="InterPro" id="IPR009736">
    <property type="entry name" value="DUF1307"/>
</dbReference>
<dbReference type="InterPro" id="IPR037873">
    <property type="entry name" value="BamE-like"/>
</dbReference>
<protein>
    <recommendedName>
        <fullName evidence="4">Lipoprotein</fullName>
    </recommendedName>
</protein>
<dbReference type="STRING" id="1423777.FD46_GL000872"/>
<name>A0A0R1MBE9_9LACO</name>
<comment type="caution">
    <text evidence="2">The sequence shown here is derived from an EMBL/GenBank/DDBJ whole genome shotgun (WGS) entry which is preliminary data.</text>
</comment>
<evidence type="ECO:0000256" key="1">
    <source>
        <dbReference type="ARBA" id="ARBA00022729"/>
    </source>
</evidence>
<dbReference type="AlphaFoldDB" id="A0A0R1MBE9"/>
<dbReference type="RefSeq" id="WP_057895799.1">
    <property type="nucleotide sequence ID" value="NZ_AZEH01000025.1"/>
</dbReference>
<dbReference type="Pfam" id="PF12978">
    <property type="entry name" value="DUF3862"/>
    <property type="match status" value="1"/>
</dbReference>
<dbReference type="PROSITE" id="PS51257">
    <property type="entry name" value="PROKAR_LIPOPROTEIN"/>
    <property type="match status" value="1"/>
</dbReference>
<evidence type="ECO:0008006" key="4">
    <source>
        <dbReference type="Google" id="ProtNLM"/>
    </source>
</evidence>
<gene>
    <name evidence="2" type="ORF">FD46_GL000872</name>
</gene>
<dbReference type="Gene3D" id="3.30.1450.10">
    <property type="match status" value="2"/>
</dbReference>
<dbReference type="InterPro" id="IPR024418">
    <property type="entry name" value="DUF3862"/>
</dbReference>
<keyword evidence="3" id="KW-1185">Reference proteome</keyword>
<organism evidence="2 3">
    <name type="scientific">Liquorilactobacillus oeni DSM 19972</name>
    <dbReference type="NCBI Taxonomy" id="1423777"/>
    <lineage>
        <taxon>Bacteria</taxon>
        <taxon>Bacillati</taxon>
        <taxon>Bacillota</taxon>
        <taxon>Bacilli</taxon>
        <taxon>Lactobacillales</taxon>
        <taxon>Lactobacillaceae</taxon>
        <taxon>Liquorilactobacillus</taxon>
    </lineage>
</organism>
<accession>A0A0R1MBE9</accession>
<proteinExistence type="predicted"/>
<keyword evidence="1" id="KW-0732">Signal</keyword>
<dbReference type="Proteomes" id="UP000051686">
    <property type="component" value="Unassembled WGS sequence"/>
</dbReference>
<sequence length="321" mass="37089">MKRQHFLGSAFIVLIFTLLLSGCSLLPEKQVHYQRFGNGIDMRLTYYARRDRVTRQETRSTILYSALGASDKESAKQILDPLSKRFQGITGLTEKITYGKNYAKEKLTIDYKKVNLKKIKQLPGMYYSNTKSNRISLKKSEEFLKKNKFVKITDNKYKKFTKKELTQRTYSIKDFDKIKLASSSIDDDATTITDLTKQLGRPDSTQKTKSTGEERSMYLWYLTPSKTAYVSVYTVGNRINTKTLNRYQNTDKKINSSVFDSLQNGIAYDTIINTLGEPTRATVFRNGSNTYATLTYRDKNTTKTYTFYFTNEKLISKRESS</sequence>